<proteinExistence type="predicted"/>
<sequence>MTDSFDSLYLEKLTDDDLEDVVEEHSEYLKTRSYKITASDVDFRIGNQRARRSLEKSKKETTLGKEVQQIENSISDDKPSKEEAHSQDTNVVITNEDFTSKLYSFCCQYPNHPLQKKSNNTMVKSKSSSLCRNLDCILYKHHQSANARDSLSVLSIAIVGATSVLFNARLYPYTSNPSPPNTGTINLNFILPQ</sequence>
<dbReference type="AlphaFoldDB" id="A0A8H7REV3"/>
<dbReference type="Proteomes" id="UP000650833">
    <property type="component" value="Unassembled WGS sequence"/>
</dbReference>
<organism evidence="2 3">
    <name type="scientific">Mucor plumbeus</name>
    <dbReference type="NCBI Taxonomy" id="97098"/>
    <lineage>
        <taxon>Eukaryota</taxon>
        <taxon>Fungi</taxon>
        <taxon>Fungi incertae sedis</taxon>
        <taxon>Mucoromycota</taxon>
        <taxon>Mucoromycotina</taxon>
        <taxon>Mucoromycetes</taxon>
        <taxon>Mucorales</taxon>
        <taxon>Mucorineae</taxon>
        <taxon>Mucoraceae</taxon>
        <taxon>Mucor</taxon>
    </lineage>
</organism>
<evidence type="ECO:0000313" key="3">
    <source>
        <dbReference type="Proteomes" id="UP000650833"/>
    </source>
</evidence>
<comment type="caution">
    <text evidence="2">The sequence shown here is derived from an EMBL/GenBank/DDBJ whole genome shotgun (WGS) entry which is preliminary data.</text>
</comment>
<reference evidence="2" key="1">
    <citation type="submission" date="2020-12" db="EMBL/GenBank/DDBJ databases">
        <title>Metabolic potential, ecology and presence of endohyphal bacteria is reflected in genomic diversity of Mucoromycotina.</title>
        <authorList>
            <person name="Muszewska A."/>
            <person name="Okrasinska A."/>
            <person name="Steczkiewicz K."/>
            <person name="Drgas O."/>
            <person name="Orlowska M."/>
            <person name="Perlinska-Lenart U."/>
            <person name="Aleksandrzak-Piekarczyk T."/>
            <person name="Szatraj K."/>
            <person name="Zielenkiewicz U."/>
            <person name="Pilsyk S."/>
            <person name="Malc E."/>
            <person name="Mieczkowski P."/>
            <person name="Kruszewska J.S."/>
            <person name="Biernat P."/>
            <person name="Pawlowska J."/>
        </authorList>
    </citation>
    <scope>NUCLEOTIDE SEQUENCE</scope>
    <source>
        <strain evidence="2">CBS 226.32</strain>
    </source>
</reference>
<feature type="compositionally biased region" description="Basic and acidic residues" evidence="1">
    <location>
        <begin position="75"/>
        <end position="86"/>
    </location>
</feature>
<accession>A0A8H7REV3</accession>
<dbReference type="EMBL" id="JAEPRC010000112">
    <property type="protein sequence ID" value="KAG2208423.1"/>
    <property type="molecule type" value="Genomic_DNA"/>
</dbReference>
<gene>
    <name evidence="2" type="ORF">INT46_009624</name>
</gene>
<feature type="compositionally biased region" description="Basic and acidic residues" evidence="1">
    <location>
        <begin position="54"/>
        <end position="63"/>
    </location>
</feature>
<dbReference type="OrthoDB" id="2211878at2759"/>
<evidence type="ECO:0000313" key="2">
    <source>
        <dbReference type="EMBL" id="KAG2208423.1"/>
    </source>
</evidence>
<name>A0A8H7REV3_9FUNG</name>
<evidence type="ECO:0000256" key="1">
    <source>
        <dbReference type="SAM" id="MobiDB-lite"/>
    </source>
</evidence>
<feature type="region of interest" description="Disordered" evidence="1">
    <location>
        <begin position="54"/>
        <end position="87"/>
    </location>
</feature>
<keyword evidence="3" id="KW-1185">Reference proteome</keyword>
<protein>
    <submittedName>
        <fullName evidence="2">Uncharacterized protein</fullName>
    </submittedName>
</protein>